<reference evidence="1 2" key="1">
    <citation type="submission" date="2012-04" db="EMBL/GenBank/DDBJ databases">
        <authorList>
            <person name="Genoscope - CEA"/>
        </authorList>
    </citation>
    <scope>NUCLEOTIDE SEQUENCE [LARGE SCALE GENOMIC DNA]</scope>
    <source>
        <strain evidence="1 2">9701</strain>
    </source>
</reference>
<evidence type="ECO:0000313" key="2">
    <source>
        <dbReference type="Proteomes" id="UP000004047"/>
    </source>
</evidence>
<dbReference type="EMBL" id="CAIQ01000526">
    <property type="protein sequence ID" value="CCI38971.1"/>
    <property type="molecule type" value="Genomic_DNA"/>
</dbReference>
<sequence length="86" mass="10065">MFSREEKRREEMLSRLLSKAVQKAQELPEEIQDELAEQFIEDIENEIKWQETLSKPQDSLILKELAQKAIADSENGQTEEIGFDEL</sequence>
<gene>
    <name evidence="1" type="ORF">MICAK_770004</name>
</gene>
<protein>
    <submittedName>
        <fullName evidence="1">Similarity</fullName>
    </submittedName>
</protein>
<dbReference type="HOGENOM" id="CLU_189892_1_0_3"/>
<dbReference type="AlphaFoldDB" id="I4IXE7"/>
<comment type="caution">
    <text evidence="1">The sequence shown here is derived from an EMBL/GenBank/DDBJ whole genome shotgun (WGS) entry which is preliminary data.</text>
</comment>
<dbReference type="Proteomes" id="UP000004047">
    <property type="component" value="Unassembled WGS sequence"/>
</dbReference>
<evidence type="ECO:0000313" key="1">
    <source>
        <dbReference type="EMBL" id="CCI38971.1"/>
    </source>
</evidence>
<organism evidence="1 2">
    <name type="scientific">Microcystis aeruginosa PCC 9701</name>
    <dbReference type="NCBI Taxonomy" id="721123"/>
    <lineage>
        <taxon>Bacteria</taxon>
        <taxon>Bacillati</taxon>
        <taxon>Cyanobacteriota</taxon>
        <taxon>Cyanophyceae</taxon>
        <taxon>Oscillatoriophycideae</taxon>
        <taxon>Chroococcales</taxon>
        <taxon>Microcystaceae</taxon>
        <taxon>Microcystis</taxon>
    </lineage>
</organism>
<proteinExistence type="predicted"/>
<name>I4IXE7_MICAE</name>
<accession>I4IXE7</accession>